<name>A0A5C8LQK0_9GAMM</name>
<proteinExistence type="inferred from homology"/>
<dbReference type="OrthoDB" id="9810135at2"/>
<comment type="subunit">
    <text evidence="15">Heterotrimer of RecB, RecC and RecD. All subunits contribute to DNA-binding. Interacts with RecA.</text>
</comment>
<keyword evidence="8 15" id="KW-0067">ATP-binding</keyword>
<evidence type="ECO:0000256" key="5">
    <source>
        <dbReference type="ARBA" id="ARBA00022801"/>
    </source>
</evidence>
<dbReference type="PROSITE" id="PS51217">
    <property type="entry name" value="UVRD_HELICASE_CTER"/>
    <property type="match status" value="1"/>
</dbReference>
<comment type="catalytic activity">
    <reaction evidence="14 15">
        <text>ATP + H2O = ADP + phosphate + H(+)</text>
        <dbReference type="Rhea" id="RHEA:13065"/>
        <dbReference type="ChEBI" id="CHEBI:15377"/>
        <dbReference type="ChEBI" id="CHEBI:15378"/>
        <dbReference type="ChEBI" id="CHEBI:30616"/>
        <dbReference type="ChEBI" id="CHEBI:43474"/>
        <dbReference type="ChEBI" id="CHEBI:456216"/>
        <dbReference type="EC" id="5.6.2.4"/>
    </reaction>
</comment>
<keyword evidence="1 15" id="KW-0540">Nuclease</keyword>
<dbReference type="SUPFAM" id="SSF52980">
    <property type="entry name" value="Restriction endonuclease-like"/>
    <property type="match status" value="1"/>
</dbReference>
<dbReference type="SUPFAM" id="SSF52540">
    <property type="entry name" value="P-loop containing nucleoside triphosphate hydrolases"/>
    <property type="match status" value="1"/>
</dbReference>
<evidence type="ECO:0000256" key="8">
    <source>
        <dbReference type="ARBA" id="ARBA00022840"/>
    </source>
</evidence>
<reference evidence="19 20" key="1">
    <citation type="submission" date="2019-08" db="EMBL/GenBank/DDBJ databases">
        <title>Draft genome analysis of Rheinheimera tangshanensis isolated from the roots of fresh rice plants (Oryza sativa).</title>
        <authorList>
            <person name="Yu Q."/>
            <person name="Qi Y."/>
            <person name="Zhang H."/>
            <person name="Pu J."/>
        </authorList>
    </citation>
    <scope>NUCLEOTIDE SEQUENCE [LARGE SCALE GENOMIC DNA]</scope>
    <source>
        <strain evidence="19 20">JA3-B52</strain>
    </source>
</reference>
<dbReference type="PANTHER" id="PTHR11070:SF23">
    <property type="entry name" value="RECBCD ENZYME SUBUNIT RECB"/>
    <property type="match status" value="1"/>
</dbReference>
<keyword evidence="11 15" id="KW-0234">DNA repair</keyword>
<dbReference type="GO" id="GO:0005524">
    <property type="term" value="F:ATP binding"/>
    <property type="evidence" value="ECO:0007669"/>
    <property type="project" value="UniProtKB-UniRule"/>
</dbReference>
<dbReference type="GO" id="GO:0008854">
    <property type="term" value="F:exodeoxyribonuclease V activity"/>
    <property type="evidence" value="ECO:0007669"/>
    <property type="project" value="UniProtKB-EC"/>
</dbReference>
<dbReference type="Gene3D" id="3.40.50.300">
    <property type="entry name" value="P-loop containing nucleotide triphosphate hydrolases"/>
    <property type="match status" value="2"/>
</dbReference>
<dbReference type="GO" id="GO:0043138">
    <property type="term" value="F:3'-5' DNA helicase activity"/>
    <property type="evidence" value="ECO:0007669"/>
    <property type="project" value="UniProtKB-UniRule"/>
</dbReference>
<evidence type="ECO:0000256" key="3">
    <source>
        <dbReference type="ARBA" id="ARBA00022741"/>
    </source>
</evidence>
<evidence type="ECO:0000256" key="15">
    <source>
        <dbReference type="HAMAP-Rule" id="MF_01485"/>
    </source>
</evidence>
<feature type="binding site" evidence="15">
    <location>
        <position position="1122"/>
    </location>
    <ligand>
        <name>Mg(2+)</name>
        <dbReference type="ChEBI" id="CHEBI:18420"/>
    </ligand>
</feature>
<dbReference type="InterPro" id="IPR014017">
    <property type="entry name" value="DNA_helicase_UvrD-like_C"/>
</dbReference>
<dbReference type="InterPro" id="IPR004586">
    <property type="entry name" value="RecB"/>
</dbReference>
<dbReference type="Pfam" id="PF00580">
    <property type="entry name" value="UvrD-helicase"/>
    <property type="match status" value="1"/>
</dbReference>
<dbReference type="GO" id="GO:0000287">
    <property type="term" value="F:magnesium ion binding"/>
    <property type="evidence" value="ECO:0007669"/>
    <property type="project" value="UniProtKB-UniRule"/>
</dbReference>
<evidence type="ECO:0000256" key="4">
    <source>
        <dbReference type="ARBA" id="ARBA00022763"/>
    </source>
</evidence>
<protein>
    <recommendedName>
        <fullName evidence="15">RecBCD enzyme subunit RecB</fullName>
        <ecNumber evidence="15">3.1.11.5</ecNumber>
        <ecNumber evidence="15">5.6.2.4</ecNumber>
    </recommendedName>
    <alternativeName>
        <fullName evidence="15">DNA 3'-5' helicase subunit RecB</fullName>
    </alternativeName>
    <alternativeName>
        <fullName evidence="15">Exonuclease V subunit RecB</fullName>
        <shortName evidence="15">ExoV subunit RecB</shortName>
    </alternativeName>
    <alternativeName>
        <fullName evidence="15">Helicase/nuclease RecBCD subunit RecB</fullName>
    </alternativeName>
</protein>
<comment type="catalytic activity">
    <reaction evidence="15">
        <text>Exonucleolytic cleavage (in the presence of ATP) in either 5'- to 3'- or 3'- to 5'-direction to yield 5'-phosphooligonucleotides.</text>
        <dbReference type="EC" id="3.1.11.5"/>
    </reaction>
</comment>
<dbReference type="InterPro" id="IPR038726">
    <property type="entry name" value="PDDEXK_AddAB-type"/>
</dbReference>
<organism evidence="19 20">
    <name type="scientific">Rheinheimera tangshanensis</name>
    <dbReference type="NCBI Taxonomy" id="400153"/>
    <lineage>
        <taxon>Bacteria</taxon>
        <taxon>Pseudomonadati</taxon>
        <taxon>Pseudomonadota</taxon>
        <taxon>Gammaproteobacteria</taxon>
        <taxon>Chromatiales</taxon>
        <taxon>Chromatiaceae</taxon>
        <taxon>Rheinheimera</taxon>
    </lineage>
</organism>
<dbReference type="AlphaFoldDB" id="A0A5C8LQK0"/>
<feature type="domain" description="UvrD-like helicase C-terminal" evidence="18">
    <location>
        <begin position="468"/>
        <end position="768"/>
    </location>
</feature>
<evidence type="ECO:0000256" key="7">
    <source>
        <dbReference type="ARBA" id="ARBA00022839"/>
    </source>
</evidence>
<keyword evidence="4 15" id="KW-0227">DNA damage</keyword>
<dbReference type="CDD" id="cd22352">
    <property type="entry name" value="RecB_C-like"/>
    <property type="match status" value="1"/>
</dbReference>
<evidence type="ECO:0000259" key="17">
    <source>
        <dbReference type="PROSITE" id="PS51198"/>
    </source>
</evidence>
<dbReference type="Gene3D" id="3.90.320.10">
    <property type="match status" value="1"/>
</dbReference>
<dbReference type="InterPro" id="IPR011604">
    <property type="entry name" value="PDDEXK-like_dom_sf"/>
</dbReference>
<evidence type="ECO:0000259" key="18">
    <source>
        <dbReference type="PROSITE" id="PS51217"/>
    </source>
</evidence>
<dbReference type="Gene3D" id="1.10.3170.10">
    <property type="entry name" value="Recbcd, chain B, domain 2"/>
    <property type="match status" value="1"/>
</dbReference>
<feature type="region of interest" description="Nuclease activity, interacts with RecD and RecA" evidence="15">
    <location>
        <begin position="913"/>
        <end position="1235"/>
    </location>
</feature>
<feature type="binding site" evidence="16">
    <location>
        <begin position="32"/>
        <end position="39"/>
    </location>
    <ligand>
        <name>ATP</name>
        <dbReference type="ChEBI" id="CHEBI:30616"/>
    </ligand>
</feature>
<evidence type="ECO:0000256" key="9">
    <source>
        <dbReference type="ARBA" id="ARBA00022842"/>
    </source>
</evidence>
<dbReference type="Proteomes" id="UP000321814">
    <property type="component" value="Unassembled WGS sequence"/>
</dbReference>
<keyword evidence="7 15" id="KW-0269">Exonuclease</keyword>
<comment type="catalytic activity">
    <reaction evidence="13 15">
        <text>Couples ATP hydrolysis with the unwinding of duplex DNA by translocating in the 3'-5' direction.</text>
        <dbReference type="EC" id="5.6.2.4"/>
    </reaction>
</comment>
<evidence type="ECO:0000256" key="13">
    <source>
        <dbReference type="ARBA" id="ARBA00034617"/>
    </source>
</evidence>
<evidence type="ECO:0000256" key="14">
    <source>
        <dbReference type="ARBA" id="ARBA00048988"/>
    </source>
</evidence>
<keyword evidence="3 15" id="KW-0547">Nucleotide-binding</keyword>
<evidence type="ECO:0000256" key="6">
    <source>
        <dbReference type="ARBA" id="ARBA00022806"/>
    </source>
</evidence>
<dbReference type="InterPro" id="IPR027417">
    <property type="entry name" value="P-loop_NTPase"/>
</dbReference>
<dbReference type="InterPro" id="IPR011335">
    <property type="entry name" value="Restrct_endonuc-II-like"/>
</dbReference>
<dbReference type="PROSITE" id="PS51198">
    <property type="entry name" value="UVRD_HELICASE_ATP_BIND"/>
    <property type="match status" value="1"/>
</dbReference>
<keyword evidence="20" id="KW-1185">Reference proteome</keyword>
<sequence length="1235" mass="139462">MNQAELFSADKPGIANLDLLSFPLSGSQLIEASAGTGKTFTIAALYLRLVLGHGTSKALLPPDILVVTFTEAATQELTERIGQRLADAARYFREQSEEADPFLQSLRSEFTKEQWPHCAYQLELAVQYLDEAAISTIHGWCNKVLAEFALSSGYLFEQNLVTDVEQLQLDVIRDYWRNFYYPLPEEHIATVWQQLQNPETLRKKILPLISHLSLFAEPATPAVLLPEVKTQRKQKLAELKAPWNNWVSEIRILLHGAIERKEVDGRKLQARYLDSWLDKLVAWITDSEMVDPDLQTGQSRLTPEGLSEAFKGPVPHHPAFEAMAKLADELAALPDPQQDLVLHAAFWFARRFHQLQLERSELGFDELLSRLQQALQKDEAGLLAERLRRKFPLALIDEFQDTDPVQYQLFDAIYQLNQNRTDCGILLIGDPKQAIYAFRGADIYSYLAAKQATAGRHFQLPKNFRSTHEMVRAVNHLFSYAEQRALGAFVLGRPDLLSFYPVEAQGRKESFVAEQQPVTALEFCIKASPDGKPFSKAACLTEMAQACAEQIAMFLTSSAGFVLDDEFTPLKTSDIAVLVNNQQEANAIKKALAERALASVYLSDKGAVFESPVALDLLLWLRACAEPQREALVRSALSSWSLSLNYSKLEQLLQDELLWEQQLARFATYQQLWQQQGVLVMLWQLMRDFGVAEFLQQQPAGERLLTDILHLAELLQQRSMELEGPAALIRYLAEHLAGQGDLAAEQQKLRLESDEALIKIVTIHKSKGLEYPLVFLPFIALARAVDADKGPVTYHQDGELTVVLQANEQQAQQAERERLAEDMRKLYVALTRARHYCWVGLMPVKEQSAIGYLLSDDALVSSVALTEQLSPLLKQPDIGLATNLSEQRTQVAVLDQASELLPYAQMTRSVKELWWIASYSALLEQHQHDSKAAELFQELQQELVPEQVQDDAEPTEAKVMTLAQGFVRGSQAGTFLHDALEWGATQGFDLLAQQPDLWQQGLPPLMQKYGLLQQLPEQRWQIRYWAEQQAPYPETDHLAEALVPLQCWLTELIQTPLWQNNSASLSSLTQGSYRAELEFWLAVQHCSSAQLDALVQQYLWPELSRPALRTTQLQGMLKGFIDLTLEQDGRYWVLDYKSNYIADVQYDSPALIQQMLAHRYDVQAALYAVAIHRLLQSRLADYKPQEHLGGALYWFLRGGEAANKGVLAVDIPLELVNKLDALLQGQLVAKELAHV</sequence>
<feature type="region of interest" description="DNA-binding and helicase activity, interacts with RecC" evidence="15">
    <location>
        <begin position="1"/>
        <end position="888"/>
    </location>
</feature>
<feature type="binding site" evidence="15">
    <location>
        <position position="1135"/>
    </location>
    <ligand>
        <name>Mg(2+)</name>
        <dbReference type="ChEBI" id="CHEBI:18420"/>
    </ligand>
</feature>
<dbReference type="GO" id="GO:0005829">
    <property type="term" value="C:cytosol"/>
    <property type="evidence" value="ECO:0007669"/>
    <property type="project" value="TreeGrafter"/>
</dbReference>
<dbReference type="GO" id="GO:0000724">
    <property type="term" value="P:double-strand break repair via homologous recombination"/>
    <property type="evidence" value="ECO:0007669"/>
    <property type="project" value="UniProtKB-UniRule"/>
</dbReference>
<dbReference type="EC" id="5.6.2.4" evidence="15"/>
<comment type="domain">
    <text evidence="15">The N-terminal DNA-binding domain is a ssDNA-dependent ATPase and has ATP-dependent 3'-5' helicase function. This domain interacts with RecC.</text>
</comment>
<evidence type="ECO:0000256" key="2">
    <source>
        <dbReference type="ARBA" id="ARBA00022723"/>
    </source>
</evidence>
<keyword evidence="5 15" id="KW-0378">Hydrolase</keyword>
<evidence type="ECO:0000256" key="11">
    <source>
        <dbReference type="ARBA" id="ARBA00023204"/>
    </source>
</evidence>
<dbReference type="RefSeq" id="WP_147904751.1">
    <property type="nucleotide sequence ID" value="NZ_BAAAGC010000014.1"/>
</dbReference>
<dbReference type="HAMAP" id="MF_01485">
    <property type="entry name" value="RecB"/>
    <property type="match status" value="1"/>
</dbReference>
<dbReference type="InterPro" id="IPR014016">
    <property type="entry name" value="UvrD-like_ATP-bd"/>
</dbReference>
<dbReference type="EC" id="3.1.11.5" evidence="15"/>
<accession>A0A5C8LQK0</accession>
<evidence type="ECO:0000256" key="16">
    <source>
        <dbReference type="PROSITE-ProRule" id="PRU00560"/>
    </source>
</evidence>
<keyword evidence="6 15" id="KW-0347">Helicase</keyword>
<feature type="binding site" evidence="15">
    <location>
        <position position="977"/>
    </location>
    <ligand>
        <name>Mg(2+)</name>
        <dbReference type="ChEBI" id="CHEBI:18420"/>
    </ligand>
</feature>
<evidence type="ECO:0000256" key="10">
    <source>
        <dbReference type="ARBA" id="ARBA00023125"/>
    </source>
</evidence>
<dbReference type="InterPro" id="IPR000212">
    <property type="entry name" value="DNA_helicase_UvrD/REP"/>
</dbReference>
<comment type="similarity">
    <text evidence="15">Belongs to the helicase family. UvrD subfamily.</text>
</comment>
<comment type="domain">
    <text evidence="15">The C-terminal domain has nuclease activity and interacts with RecD. It interacts with RecA, facilitating its loading onto ssDNA.</text>
</comment>
<dbReference type="NCBIfam" id="TIGR00609">
    <property type="entry name" value="recB"/>
    <property type="match status" value="1"/>
</dbReference>
<evidence type="ECO:0000313" key="19">
    <source>
        <dbReference type="EMBL" id="TXK79661.1"/>
    </source>
</evidence>
<dbReference type="PANTHER" id="PTHR11070">
    <property type="entry name" value="UVRD / RECB / PCRA DNA HELICASE FAMILY MEMBER"/>
    <property type="match status" value="1"/>
</dbReference>
<comment type="miscellaneous">
    <text evidence="15">In the RecBCD complex, RecB has a slow 3'-5' helicase, an exonuclease activity and loads RecA onto ssDNA, RecD has a fast 5'-3' helicase activity, while RecC stimulates the ATPase and processivity of the RecB helicase and contributes to recognition of the Chi site.</text>
</comment>
<dbReference type="EMBL" id="VRLR01000009">
    <property type="protein sequence ID" value="TXK79661.1"/>
    <property type="molecule type" value="Genomic_DNA"/>
</dbReference>
<dbReference type="Gene3D" id="1.10.486.10">
    <property type="entry name" value="PCRA, domain 4"/>
    <property type="match status" value="1"/>
</dbReference>
<keyword evidence="2 15" id="KW-0479">Metal-binding</keyword>
<dbReference type="GO" id="GO:0003677">
    <property type="term" value="F:DNA binding"/>
    <property type="evidence" value="ECO:0007669"/>
    <property type="project" value="UniProtKB-UniRule"/>
</dbReference>
<dbReference type="Pfam" id="PF12705">
    <property type="entry name" value="PDDEXK_1"/>
    <property type="match status" value="1"/>
</dbReference>
<comment type="function">
    <text evidence="15">A helicase/nuclease that prepares dsDNA breaks (DSB) for recombinational DNA repair. Binds to DSBs and unwinds DNA via a highly rapid and processive ATP-dependent bidirectional helicase activity. Unwinds dsDNA until it encounters a Chi (crossover hotspot instigator) sequence from the 3' direction. Cuts ssDNA a few nucleotides 3' to the Chi site. The properties and activities of the enzyme are changed at Chi. The Chi-altered holoenzyme produces a long 3'-ssDNA overhang and facilitates RecA-binding to the ssDNA for homologous DNA recombination and repair. Holoenzyme degrades any linearized DNA that is unable to undergo homologous recombination. In the holoenzyme this subunit contributes ATPase, 3'-5' helicase, exonuclease activity and loads RecA onto ssDNA.</text>
</comment>
<evidence type="ECO:0000313" key="20">
    <source>
        <dbReference type="Proteomes" id="UP000321814"/>
    </source>
</evidence>
<evidence type="ECO:0000256" key="12">
    <source>
        <dbReference type="ARBA" id="ARBA00023235"/>
    </source>
</evidence>
<keyword evidence="10 15" id="KW-0238">DNA-binding</keyword>
<gene>
    <name evidence="15 19" type="primary">recB</name>
    <name evidence="19" type="ORF">FU839_13250</name>
</gene>
<dbReference type="Pfam" id="PF13361">
    <property type="entry name" value="UvrD_C"/>
    <property type="match status" value="1"/>
</dbReference>
<keyword evidence="12 15" id="KW-0413">Isomerase</keyword>
<comment type="caution">
    <text evidence="19">The sequence shown here is derived from an EMBL/GenBank/DDBJ whole genome shotgun (WGS) entry which is preliminary data.</text>
</comment>
<feature type="domain" description="UvrD-like helicase ATP-binding" evidence="17">
    <location>
        <begin position="11"/>
        <end position="467"/>
    </location>
</feature>
<comment type="cofactor">
    <cofactor evidence="15">
        <name>Mg(2+)</name>
        <dbReference type="ChEBI" id="CHEBI:18420"/>
    </cofactor>
    <text evidence="15">Binds 1 Mg(2+) ion per subunit.</text>
</comment>
<dbReference type="GO" id="GO:0009338">
    <property type="term" value="C:exodeoxyribonuclease V complex"/>
    <property type="evidence" value="ECO:0007669"/>
    <property type="project" value="TreeGrafter"/>
</dbReference>
<feature type="active site" description="For nuclease activity" evidence="15">
    <location>
        <position position="1135"/>
    </location>
</feature>
<keyword evidence="9 15" id="KW-0460">Magnesium</keyword>
<dbReference type="GO" id="GO:0016887">
    <property type="term" value="F:ATP hydrolysis activity"/>
    <property type="evidence" value="ECO:0007669"/>
    <property type="project" value="RHEA"/>
</dbReference>
<evidence type="ECO:0000256" key="1">
    <source>
        <dbReference type="ARBA" id="ARBA00022722"/>
    </source>
</evidence>